<dbReference type="AlphaFoldDB" id="A0A6P8J4M6"/>
<dbReference type="PRINTS" id="PR00965">
    <property type="entry name" value="OCULARALBNSM"/>
</dbReference>
<proteinExistence type="predicted"/>
<evidence type="ECO:0000256" key="1">
    <source>
        <dbReference type="SAM" id="Phobius"/>
    </source>
</evidence>
<dbReference type="PANTHER" id="PTHR15177:SF2">
    <property type="entry name" value="G-PROTEIN COUPLED RECEPTOR 143"/>
    <property type="match status" value="1"/>
</dbReference>
<dbReference type="GO" id="GO:0004930">
    <property type="term" value="F:G protein-coupled receptor activity"/>
    <property type="evidence" value="ECO:0007669"/>
    <property type="project" value="InterPro"/>
</dbReference>
<evidence type="ECO:0000313" key="4">
    <source>
        <dbReference type="RefSeq" id="XP_031572455.1"/>
    </source>
</evidence>
<dbReference type="GO" id="GO:0035240">
    <property type="term" value="F:dopamine binding"/>
    <property type="evidence" value="ECO:0007669"/>
    <property type="project" value="InterPro"/>
</dbReference>
<dbReference type="InterPro" id="IPR001414">
    <property type="entry name" value="GPR143"/>
</dbReference>
<dbReference type="RefSeq" id="XP_031572455.1">
    <property type="nucleotide sequence ID" value="XM_031716595.1"/>
</dbReference>
<feature type="transmembrane region" description="Helical" evidence="1">
    <location>
        <begin position="289"/>
        <end position="311"/>
    </location>
</feature>
<reference evidence="3 4" key="1">
    <citation type="submission" date="2025-04" db="UniProtKB">
        <authorList>
            <consortium name="RefSeq"/>
        </authorList>
    </citation>
    <scope>IDENTIFICATION</scope>
    <source>
        <tissue evidence="3 4">Tentacle</tissue>
    </source>
</reference>
<evidence type="ECO:0000313" key="2">
    <source>
        <dbReference type="Proteomes" id="UP000515163"/>
    </source>
</evidence>
<dbReference type="GeneID" id="116306514"/>
<feature type="transmembrane region" description="Helical" evidence="1">
    <location>
        <begin position="243"/>
        <end position="269"/>
    </location>
</feature>
<dbReference type="OrthoDB" id="10070607at2759"/>
<sequence length="400" mass="46205">MAFLRFRSVYCISKNDIDINERTIFSSVCITTATLSAYGAFVQLRFWSRQLKDFDSRRKPSSNPVIVFCLALADLFTCIGVILMSILLMTVSPPYHNPKLDKNIPKEKWYKYIAVPIESFTMFAYISSYMWTLAYALDICLQVYNKDKSLRTRGYLICFWLAPVWLVVVGQYANLYKSIGFCSIKDQEILHYMVCFIPLVCVVILLPIIYILAVLKLRKNIMTAHGCYTNAERELLFAVKKKFLLIVSVFMICWITNVVDGFIDFSIVLQQKDQYVKENGTSQHFKLHFPIWIVEAIVNPLQGFLNCIVYGQAREMMSCCRNCCRPSTYAAYTSFIWPETRSDPSESFLINSQEVLERSPLLRQADNESRNIAHSEGKTSPFFEAKKTYIPRLLGEPRIT</sequence>
<feature type="transmembrane region" description="Helical" evidence="1">
    <location>
        <begin position="109"/>
        <end position="133"/>
    </location>
</feature>
<feature type="transmembrane region" description="Helical" evidence="1">
    <location>
        <begin position="24"/>
        <end position="44"/>
    </location>
</feature>
<dbReference type="PANTHER" id="PTHR15177">
    <property type="entry name" value="G-PROTEIN COUPLED RECEPTOR 143"/>
    <property type="match status" value="1"/>
</dbReference>
<keyword evidence="1" id="KW-0812">Transmembrane</keyword>
<dbReference type="Proteomes" id="UP000515163">
    <property type="component" value="Unplaced"/>
</dbReference>
<dbReference type="Gene3D" id="1.20.1070.10">
    <property type="entry name" value="Rhodopsin 7-helix transmembrane proteins"/>
    <property type="match status" value="1"/>
</dbReference>
<keyword evidence="1" id="KW-0472">Membrane</keyword>
<feature type="transmembrane region" description="Helical" evidence="1">
    <location>
        <begin position="65"/>
        <end position="89"/>
    </location>
</feature>
<dbReference type="KEGG" id="aten:116306514"/>
<evidence type="ECO:0000313" key="5">
    <source>
        <dbReference type="RefSeq" id="XP_031572456.1"/>
    </source>
</evidence>
<dbReference type="Pfam" id="PF02101">
    <property type="entry name" value="Ocular_alb"/>
    <property type="match status" value="1"/>
</dbReference>
<dbReference type="RefSeq" id="XP_031572454.1">
    <property type="nucleotide sequence ID" value="XM_031716594.1"/>
</dbReference>
<organism evidence="2 4">
    <name type="scientific">Actinia tenebrosa</name>
    <name type="common">Australian red waratah sea anemone</name>
    <dbReference type="NCBI Taxonomy" id="6105"/>
    <lineage>
        <taxon>Eukaryota</taxon>
        <taxon>Metazoa</taxon>
        <taxon>Cnidaria</taxon>
        <taxon>Anthozoa</taxon>
        <taxon>Hexacorallia</taxon>
        <taxon>Actiniaria</taxon>
        <taxon>Actiniidae</taxon>
        <taxon>Actinia</taxon>
    </lineage>
</organism>
<accession>A0A6P8J4M6</accession>
<evidence type="ECO:0000313" key="3">
    <source>
        <dbReference type="RefSeq" id="XP_031572454.1"/>
    </source>
</evidence>
<gene>
    <name evidence="3 4 5" type="primary">LOC116306514</name>
</gene>
<keyword evidence="1" id="KW-1133">Transmembrane helix</keyword>
<protein>
    <submittedName>
        <fullName evidence="3 4">Cyclic AMP receptor-like protein A isoform X1</fullName>
    </submittedName>
</protein>
<dbReference type="GO" id="GO:0072545">
    <property type="term" value="F:L-tyrosine binding"/>
    <property type="evidence" value="ECO:0007669"/>
    <property type="project" value="InterPro"/>
</dbReference>
<feature type="transmembrane region" description="Helical" evidence="1">
    <location>
        <begin position="154"/>
        <end position="173"/>
    </location>
</feature>
<name>A0A6P8J4M6_ACTTE</name>
<dbReference type="GO" id="GO:0016020">
    <property type="term" value="C:membrane"/>
    <property type="evidence" value="ECO:0007669"/>
    <property type="project" value="InterPro"/>
</dbReference>
<dbReference type="SUPFAM" id="SSF81321">
    <property type="entry name" value="Family A G protein-coupled receptor-like"/>
    <property type="match status" value="1"/>
</dbReference>
<dbReference type="GO" id="GO:0072544">
    <property type="term" value="F:L-DOPA binding"/>
    <property type="evidence" value="ECO:0007669"/>
    <property type="project" value="InterPro"/>
</dbReference>
<keyword evidence="2" id="KW-1185">Reference proteome</keyword>
<feature type="transmembrane region" description="Helical" evidence="1">
    <location>
        <begin position="189"/>
        <end position="215"/>
    </location>
</feature>
<dbReference type="RefSeq" id="XP_031572456.1">
    <property type="nucleotide sequence ID" value="XM_031716596.1"/>
</dbReference>